<comment type="subcellular location">
    <subcellularLocation>
        <location evidence="2">Endomembrane system</location>
        <topology evidence="2">Multi-pass membrane protein</topology>
    </subcellularLocation>
</comment>
<evidence type="ECO:0000256" key="1">
    <source>
        <dbReference type="ARBA" id="ARBA00000923"/>
    </source>
</evidence>
<organism evidence="18 19">
    <name type="scientific">Parelaphostrongylus tenuis</name>
    <name type="common">Meningeal worm</name>
    <dbReference type="NCBI Taxonomy" id="148309"/>
    <lineage>
        <taxon>Eukaryota</taxon>
        <taxon>Metazoa</taxon>
        <taxon>Ecdysozoa</taxon>
        <taxon>Nematoda</taxon>
        <taxon>Chromadorea</taxon>
        <taxon>Rhabditida</taxon>
        <taxon>Rhabditina</taxon>
        <taxon>Rhabditomorpha</taxon>
        <taxon>Strongyloidea</taxon>
        <taxon>Metastrongylidae</taxon>
        <taxon>Parelaphostrongylus</taxon>
    </lineage>
</organism>
<feature type="transmembrane region" description="Helical" evidence="17">
    <location>
        <begin position="74"/>
        <end position="94"/>
    </location>
</feature>
<comment type="catalytic activity">
    <reaction evidence="12">
        <text>9-(9Z-octadecenoyloxy)-octadecanoate + H2O = 9-hydroxy-octadecanoate + (9Z)-octadecenoate + H(+)</text>
        <dbReference type="Rhea" id="RHEA:52048"/>
        <dbReference type="ChEBI" id="CHEBI:15377"/>
        <dbReference type="ChEBI" id="CHEBI:15378"/>
        <dbReference type="ChEBI" id="CHEBI:30823"/>
        <dbReference type="ChEBI" id="CHEBI:136282"/>
        <dbReference type="ChEBI" id="CHEBI:136286"/>
    </reaction>
    <physiologicalReaction direction="left-to-right" evidence="12">
        <dbReference type="Rhea" id="RHEA:52049"/>
    </physiologicalReaction>
</comment>
<keyword evidence="4 17" id="KW-0812">Transmembrane</keyword>
<dbReference type="GO" id="GO:0016020">
    <property type="term" value="C:membrane"/>
    <property type="evidence" value="ECO:0007669"/>
    <property type="project" value="InterPro"/>
</dbReference>
<keyword evidence="19" id="KW-1185">Reference proteome</keyword>
<gene>
    <name evidence="18" type="ORF">KIN20_024980</name>
</gene>
<comment type="catalytic activity">
    <reaction evidence="9">
        <text>9-hexadecanoyloxy-octadecanoate + H2O = 9-hydroxy-octadecanoate + hexadecanoate + H(+)</text>
        <dbReference type="Rhea" id="RHEA:52052"/>
        <dbReference type="ChEBI" id="CHEBI:7896"/>
        <dbReference type="ChEBI" id="CHEBI:15377"/>
        <dbReference type="ChEBI" id="CHEBI:15378"/>
        <dbReference type="ChEBI" id="CHEBI:83670"/>
        <dbReference type="ChEBI" id="CHEBI:136286"/>
    </reaction>
    <physiologicalReaction direction="left-to-right" evidence="9">
        <dbReference type="Rhea" id="RHEA:52053"/>
    </physiologicalReaction>
</comment>
<accession>A0AAD5QWC3</accession>
<feature type="transmembrane region" description="Helical" evidence="17">
    <location>
        <begin position="5"/>
        <end position="21"/>
    </location>
</feature>
<evidence type="ECO:0000256" key="7">
    <source>
        <dbReference type="ARBA" id="ARBA00047368"/>
    </source>
</evidence>
<feature type="transmembrane region" description="Helical" evidence="17">
    <location>
        <begin position="33"/>
        <end position="62"/>
    </location>
</feature>
<feature type="transmembrane region" description="Helical" evidence="17">
    <location>
        <begin position="177"/>
        <end position="197"/>
    </location>
</feature>
<comment type="catalytic activity">
    <reaction evidence="15">
        <text>13-(9Z-hexadecenoyloxy)-octadecanoate + H2O = 13-hydroxy-octadecanoate + (9Z)-hexadecenoate + H(+)</text>
        <dbReference type="Rhea" id="RHEA:52076"/>
        <dbReference type="ChEBI" id="CHEBI:15377"/>
        <dbReference type="ChEBI" id="CHEBI:15378"/>
        <dbReference type="ChEBI" id="CHEBI:32372"/>
        <dbReference type="ChEBI" id="CHEBI:136304"/>
        <dbReference type="ChEBI" id="CHEBI:136315"/>
    </reaction>
    <physiologicalReaction direction="left-to-right" evidence="15">
        <dbReference type="Rhea" id="RHEA:52077"/>
    </physiologicalReaction>
</comment>
<keyword evidence="6 17" id="KW-0472">Membrane</keyword>
<evidence type="ECO:0000256" key="2">
    <source>
        <dbReference type="ARBA" id="ARBA00004127"/>
    </source>
</evidence>
<comment type="similarity">
    <text evidence="3">Belongs to the AIG1 family.</text>
</comment>
<feature type="transmembrane region" description="Helical" evidence="17">
    <location>
        <begin position="145"/>
        <end position="165"/>
    </location>
</feature>
<proteinExistence type="inferred from homology"/>
<feature type="transmembrane region" description="Helical" evidence="17">
    <location>
        <begin position="114"/>
        <end position="133"/>
    </location>
</feature>
<evidence type="ECO:0000256" key="5">
    <source>
        <dbReference type="ARBA" id="ARBA00022989"/>
    </source>
</evidence>
<evidence type="ECO:0000256" key="13">
    <source>
        <dbReference type="ARBA" id="ARBA00049221"/>
    </source>
</evidence>
<comment type="catalytic activity">
    <reaction evidence="7">
        <text>12-hexadecanoyloxy-octadecanoate + H2O = 12-hydroxyoctadecanoate + hexadecanoate + H(+)</text>
        <dbReference type="Rhea" id="RHEA:52056"/>
        <dbReference type="ChEBI" id="CHEBI:7896"/>
        <dbReference type="ChEBI" id="CHEBI:15377"/>
        <dbReference type="ChEBI" id="CHEBI:15378"/>
        <dbReference type="ChEBI" id="CHEBI:83677"/>
        <dbReference type="ChEBI" id="CHEBI:84201"/>
    </reaction>
    <physiologicalReaction direction="left-to-right" evidence="7">
        <dbReference type="Rhea" id="RHEA:52057"/>
    </physiologicalReaction>
</comment>
<comment type="caution">
    <text evidence="18">The sequence shown here is derived from an EMBL/GenBank/DDBJ whole genome shotgun (WGS) entry which is preliminary data.</text>
</comment>
<dbReference type="InterPro" id="IPR006838">
    <property type="entry name" value="ADTRP_AIG1"/>
</dbReference>
<evidence type="ECO:0000256" key="16">
    <source>
        <dbReference type="ARBA" id="ARBA00049428"/>
    </source>
</evidence>
<dbReference type="GO" id="GO:0012505">
    <property type="term" value="C:endomembrane system"/>
    <property type="evidence" value="ECO:0007669"/>
    <property type="project" value="UniProtKB-SubCell"/>
</dbReference>
<evidence type="ECO:0000256" key="3">
    <source>
        <dbReference type="ARBA" id="ARBA00009300"/>
    </source>
</evidence>
<keyword evidence="5 17" id="KW-1133">Transmembrane helix</keyword>
<dbReference type="Pfam" id="PF04750">
    <property type="entry name" value="Far-17a_AIG1"/>
    <property type="match status" value="1"/>
</dbReference>
<evidence type="ECO:0000256" key="4">
    <source>
        <dbReference type="ARBA" id="ARBA00022692"/>
    </source>
</evidence>
<evidence type="ECO:0008006" key="20">
    <source>
        <dbReference type="Google" id="ProtNLM"/>
    </source>
</evidence>
<evidence type="ECO:0000313" key="18">
    <source>
        <dbReference type="EMBL" id="KAJ1364810.1"/>
    </source>
</evidence>
<evidence type="ECO:0000256" key="6">
    <source>
        <dbReference type="ARBA" id="ARBA00023136"/>
    </source>
</evidence>
<reference evidence="18" key="1">
    <citation type="submission" date="2021-06" db="EMBL/GenBank/DDBJ databases">
        <title>Parelaphostrongylus tenuis whole genome reference sequence.</title>
        <authorList>
            <person name="Garwood T.J."/>
            <person name="Larsen P.A."/>
            <person name="Fountain-Jones N.M."/>
            <person name="Garbe J.R."/>
            <person name="Macchietto M.G."/>
            <person name="Kania S.A."/>
            <person name="Gerhold R.W."/>
            <person name="Richards J.E."/>
            <person name="Wolf T.M."/>
        </authorList>
    </citation>
    <scope>NUCLEOTIDE SEQUENCE</scope>
    <source>
        <strain evidence="18">MNPRO001-30</strain>
        <tissue evidence="18">Meninges</tissue>
    </source>
</reference>
<dbReference type="AlphaFoldDB" id="A0AAD5QWC3"/>
<name>A0AAD5QWC3_PARTN</name>
<evidence type="ECO:0000313" key="19">
    <source>
        <dbReference type="Proteomes" id="UP001196413"/>
    </source>
</evidence>
<dbReference type="PANTHER" id="PTHR10989:SF23">
    <property type="entry name" value="FAR-17A_AIG1-LIKE PROTEIN"/>
    <property type="match status" value="1"/>
</dbReference>
<evidence type="ECO:0000256" key="11">
    <source>
        <dbReference type="ARBA" id="ARBA00048701"/>
    </source>
</evidence>
<comment type="catalytic activity">
    <reaction evidence="1">
        <text>9-(9Z-hexadecenoyloxy)-octadecanoate + H2O = (9Z)-hexadecenoate + 9-hydroxy-octadecanoate + H(+)</text>
        <dbReference type="Rhea" id="RHEA:52068"/>
        <dbReference type="ChEBI" id="CHEBI:15377"/>
        <dbReference type="ChEBI" id="CHEBI:15378"/>
        <dbReference type="ChEBI" id="CHEBI:32372"/>
        <dbReference type="ChEBI" id="CHEBI:136286"/>
        <dbReference type="ChEBI" id="CHEBI:136309"/>
    </reaction>
    <physiologicalReaction direction="left-to-right" evidence="1">
        <dbReference type="Rhea" id="RHEA:52069"/>
    </physiologicalReaction>
</comment>
<dbReference type="EMBL" id="JAHQIW010005074">
    <property type="protein sequence ID" value="KAJ1364810.1"/>
    <property type="molecule type" value="Genomic_DNA"/>
</dbReference>
<dbReference type="PANTHER" id="PTHR10989">
    <property type="entry name" value="ANDROGEN-INDUCED PROTEIN 1-RELATED"/>
    <property type="match status" value="1"/>
</dbReference>
<comment type="catalytic activity">
    <reaction evidence="11">
        <text>12-(9Z-octadecenoyloxy)-octadecanoate + H2O = 12-hydroxyoctadecanoate + (9Z)-octadecenoate + H(+)</text>
        <dbReference type="Rhea" id="RHEA:52060"/>
        <dbReference type="ChEBI" id="CHEBI:15377"/>
        <dbReference type="ChEBI" id="CHEBI:15378"/>
        <dbReference type="ChEBI" id="CHEBI:30823"/>
        <dbReference type="ChEBI" id="CHEBI:84201"/>
        <dbReference type="ChEBI" id="CHEBI:136302"/>
    </reaction>
    <physiologicalReaction direction="left-to-right" evidence="11">
        <dbReference type="Rhea" id="RHEA:52061"/>
    </physiologicalReaction>
</comment>
<sequence>MLVCNFLRLVFTIIWCGSLYYDVEYQPRLGHEWYIYKLVMLTNLNFVILTIFSVLILVNALVVANNSFKSVLDFTFHCLIFPLAMVTCALFWFLHILDPSLVMPEWLASLIPPWLNHVTHTLPVIYVIFELLATDKAPPSRKTSVAASTAYVAIYFTIILAVRYIDGYWLYPLLDLLRLELLVLLFFASVAGYYFLIRLSAVLTSSSMVYDNTCELCRISRTMGFVSMVHKKF</sequence>
<comment type="catalytic activity">
    <reaction evidence="8">
        <text>13-octadecanoyloxy-octadecanoate + H2O = 13-hydroxy-octadecanoate + octadecanoate + H(+)</text>
        <dbReference type="Rhea" id="RHEA:52084"/>
        <dbReference type="ChEBI" id="CHEBI:15377"/>
        <dbReference type="ChEBI" id="CHEBI:15378"/>
        <dbReference type="ChEBI" id="CHEBI:25629"/>
        <dbReference type="ChEBI" id="CHEBI:136304"/>
        <dbReference type="ChEBI" id="CHEBI:136335"/>
    </reaction>
    <physiologicalReaction direction="left-to-right" evidence="8">
        <dbReference type="Rhea" id="RHEA:52085"/>
    </physiologicalReaction>
</comment>
<comment type="catalytic activity">
    <reaction evidence="13">
        <text>9-octadecanoyloxy-octadecanoate + H2O = 9-hydroxy-octadecanoate + octadecanoate + H(+)</text>
        <dbReference type="Rhea" id="RHEA:52096"/>
        <dbReference type="ChEBI" id="CHEBI:15377"/>
        <dbReference type="ChEBI" id="CHEBI:15378"/>
        <dbReference type="ChEBI" id="CHEBI:25629"/>
        <dbReference type="ChEBI" id="CHEBI:136286"/>
        <dbReference type="ChEBI" id="CHEBI:136373"/>
    </reaction>
    <physiologicalReaction direction="left-to-right" evidence="13">
        <dbReference type="Rhea" id="RHEA:52097"/>
    </physiologicalReaction>
</comment>
<protein>
    <recommendedName>
        <fullName evidence="20">FAR-17a/AIG1-like protein</fullName>
    </recommendedName>
</protein>
<evidence type="ECO:0000256" key="15">
    <source>
        <dbReference type="ARBA" id="ARBA00049322"/>
    </source>
</evidence>
<comment type="catalytic activity">
    <reaction evidence="14">
        <text>13-(9Z-octadecenoyloxy)-octadecanoate + H2O = 13-hydroxy-octadecanoate + (9Z)-octadecenoate + H(+)</text>
        <dbReference type="Rhea" id="RHEA:52064"/>
        <dbReference type="ChEBI" id="CHEBI:15377"/>
        <dbReference type="ChEBI" id="CHEBI:15378"/>
        <dbReference type="ChEBI" id="CHEBI:30823"/>
        <dbReference type="ChEBI" id="CHEBI:136303"/>
        <dbReference type="ChEBI" id="CHEBI:136304"/>
    </reaction>
    <physiologicalReaction direction="left-to-right" evidence="14">
        <dbReference type="Rhea" id="RHEA:52065"/>
    </physiologicalReaction>
</comment>
<evidence type="ECO:0000256" key="10">
    <source>
        <dbReference type="ARBA" id="ARBA00048680"/>
    </source>
</evidence>
<evidence type="ECO:0000256" key="12">
    <source>
        <dbReference type="ARBA" id="ARBA00048800"/>
    </source>
</evidence>
<evidence type="ECO:0000256" key="14">
    <source>
        <dbReference type="ARBA" id="ARBA00049296"/>
    </source>
</evidence>
<evidence type="ECO:0000256" key="17">
    <source>
        <dbReference type="SAM" id="Phobius"/>
    </source>
</evidence>
<evidence type="ECO:0000256" key="9">
    <source>
        <dbReference type="ARBA" id="ARBA00047863"/>
    </source>
</evidence>
<evidence type="ECO:0000256" key="8">
    <source>
        <dbReference type="ARBA" id="ARBA00047427"/>
    </source>
</evidence>
<comment type="catalytic activity">
    <reaction evidence="10">
        <text>12-octadecanoyloxy-octadecanoate + H2O = 12-hydroxyoctadecanoate + octadecanoate + H(+)</text>
        <dbReference type="Rhea" id="RHEA:52080"/>
        <dbReference type="ChEBI" id="CHEBI:15377"/>
        <dbReference type="ChEBI" id="CHEBI:15378"/>
        <dbReference type="ChEBI" id="CHEBI:25629"/>
        <dbReference type="ChEBI" id="CHEBI:84201"/>
        <dbReference type="ChEBI" id="CHEBI:136330"/>
    </reaction>
    <physiologicalReaction direction="left-to-right" evidence="10">
        <dbReference type="Rhea" id="RHEA:52081"/>
    </physiologicalReaction>
</comment>
<comment type="catalytic activity">
    <reaction evidence="16">
        <text>12-(9Z-hexadecenoyloxy)-octadecanoate + H2O = 12-hydroxyoctadecanoate + (9Z)-hexadecenoate + H(+)</text>
        <dbReference type="Rhea" id="RHEA:52072"/>
        <dbReference type="ChEBI" id="CHEBI:15377"/>
        <dbReference type="ChEBI" id="CHEBI:15378"/>
        <dbReference type="ChEBI" id="CHEBI:32372"/>
        <dbReference type="ChEBI" id="CHEBI:84201"/>
        <dbReference type="ChEBI" id="CHEBI:136312"/>
    </reaction>
    <physiologicalReaction direction="left-to-right" evidence="16">
        <dbReference type="Rhea" id="RHEA:52073"/>
    </physiologicalReaction>
</comment>
<dbReference type="Proteomes" id="UP001196413">
    <property type="component" value="Unassembled WGS sequence"/>
</dbReference>